<dbReference type="PANTHER" id="PTHR32208:SF93">
    <property type="entry name" value="ALDEHYDE OXIDASE GLOX1"/>
    <property type="match status" value="1"/>
</dbReference>
<dbReference type="Pfam" id="PF07250">
    <property type="entry name" value="Glyoxal_oxid_N"/>
    <property type="match status" value="1"/>
</dbReference>
<evidence type="ECO:0000256" key="1">
    <source>
        <dbReference type="SAM" id="SignalP"/>
    </source>
</evidence>
<reference evidence="3 4" key="1">
    <citation type="journal article" date="2013" name="BMC Genomics">
        <title>The miniature genome of a carnivorous plant Genlisea aurea contains a low number of genes and short non-coding sequences.</title>
        <authorList>
            <person name="Leushkin E.V."/>
            <person name="Sutormin R.A."/>
            <person name="Nabieva E.R."/>
            <person name="Penin A.A."/>
            <person name="Kondrashov A.S."/>
            <person name="Logacheva M.D."/>
        </authorList>
    </citation>
    <scope>NUCLEOTIDE SEQUENCE [LARGE SCALE GENOMIC DNA]</scope>
</reference>
<gene>
    <name evidence="3" type="ORF">M569_17089</name>
</gene>
<dbReference type="AlphaFoldDB" id="S8DEB3"/>
<keyword evidence="4" id="KW-1185">Reference proteome</keyword>
<comment type="caution">
    <text evidence="3">The sequence shown here is derived from an EMBL/GenBank/DDBJ whole genome shotgun (WGS) entry which is preliminary data.</text>
</comment>
<sequence>MGNLLIALLLAISCVAAQPEKFLGWWILHSENAGVSAMHIQLMPNNNKAVWFDSTSNGLSEIRNNPPLCRPRVGGRANDPPEDCTAHAVEYDIETARVRPLKLETSPWCSSGGLTKNGDLISTGGDKDGLKSIRILKPCEGCEFQERPRGLFNNRWYATQTALEDGTLVVLGGRGAFNYEILPPEHDIGFATRPMELPLLEDTYDDRGREDNLYPFVNLLPDGNLFVFANFKSIVLNPLTGEIVRRLPDLPGGSRNYPPSAMSALLPIDLRDVEDGAIPEVEVIVCGGNSKESYIYSDLQQPKRTFLPAATDCGRLKITGDEKEWDKEDMPTPRVMGDMLLLPTGEI</sequence>
<protein>
    <recommendedName>
        <fullName evidence="2">Glyoxal oxidase N-terminal domain-containing protein</fullName>
    </recommendedName>
</protein>
<feature type="signal peptide" evidence="1">
    <location>
        <begin position="1"/>
        <end position="17"/>
    </location>
</feature>
<name>S8DEB3_9LAMI</name>
<evidence type="ECO:0000313" key="3">
    <source>
        <dbReference type="EMBL" id="EPS57727.1"/>
    </source>
</evidence>
<dbReference type="PANTHER" id="PTHR32208">
    <property type="entry name" value="SECRETED PROTEIN-RELATED"/>
    <property type="match status" value="1"/>
</dbReference>
<organism evidence="3 4">
    <name type="scientific">Genlisea aurea</name>
    <dbReference type="NCBI Taxonomy" id="192259"/>
    <lineage>
        <taxon>Eukaryota</taxon>
        <taxon>Viridiplantae</taxon>
        <taxon>Streptophyta</taxon>
        <taxon>Embryophyta</taxon>
        <taxon>Tracheophyta</taxon>
        <taxon>Spermatophyta</taxon>
        <taxon>Magnoliopsida</taxon>
        <taxon>eudicotyledons</taxon>
        <taxon>Gunneridae</taxon>
        <taxon>Pentapetalae</taxon>
        <taxon>asterids</taxon>
        <taxon>lamiids</taxon>
        <taxon>Lamiales</taxon>
        <taxon>Lentibulariaceae</taxon>
        <taxon>Genlisea</taxon>
    </lineage>
</organism>
<accession>S8DEB3</accession>
<dbReference type="InterPro" id="IPR037293">
    <property type="entry name" value="Gal_Oxidase_central_sf"/>
</dbReference>
<dbReference type="OrthoDB" id="2019572at2759"/>
<proteinExistence type="predicted"/>
<dbReference type="EMBL" id="AUSU01009908">
    <property type="protein sequence ID" value="EPS57727.1"/>
    <property type="molecule type" value="Genomic_DNA"/>
</dbReference>
<dbReference type="Gene3D" id="2.130.10.80">
    <property type="entry name" value="Galactose oxidase/kelch, beta-propeller"/>
    <property type="match status" value="1"/>
</dbReference>
<dbReference type="SUPFAM" id="SSF50965">
    <property type="entry name" value="Galactose oxidase, central domain"/>
    <property type="match status" value="1"/>
</dbReference>
<feature type="non-terminal residue" evidence="3">
    <location>
        <position position="347"/>
    </location>
</feature>
<feature type="domain" description="Glyoxal oxidase N-terminal" evidence="2">
    <location>
        <begin position="38"/>
        <end position="347"/>
    </location>
</feature>
<keyword evidence="1" id="KW-0732">Signal</keyword>
<dbReference type="InterPro" id="IPR009880">
    <property type="entry name" value="Glyoxal_oxidase_N"/>
</dbReference>
<dbReference type="InterPro" id="IPR011043">
    <property type="entry name" value="Gal_Oxase/kelch_b-propeller"/>
</dbReference>
<feature type="chain" id="PRO_5004549610" description="Glyoxal oxidase N-terminal domain-containing protein" evidence="1">
    <location>
        <begin position="18"/>
        <end position="347"/>
    </location>
</feature>
<evidence type="ECO:0000259" key="2">
    <source>
        <dbReference type="Pfam" id="PF07250"/>
    </source>
</evidence>
<evidence type="ECO:0000313" key="4">
    <source>
        <dbReference type="Proteomes" id="UP000015453"/>
    </source>
</evidence>
<dbReference type="Proteomes" id="UP000015453">
    <property type="component" value="Unassembled WGS sequence"/>
</dbReference>